<keyword evidence="2" id="KW-1185">Reference proteome</keyword>
<sequence>MEELNETWGENIKEEDGAGDKLVFAKFGYIHFPRLTQISNEWYLIIQKLEQQKELVNRVVVQWKKPPMGWYKSNVHKRWHGVLSCEQHVSFDYRDRFSSNGADIRRKMGYTMKYSKGSTMEFNQYENLPTREKTRLQQDKRQLPHIIIKLTKEQIGGRLEEAGPTLQ</sequence>
<reference evidence="1 2" key="1">
    <citation type="journal article" date="2021" name="BMC Genomics">
        <title>Datura genome reveals duplications of psychoactive alkaloid biosynthetic genes and high mutation rate following tissue culture.</title>
        <authorList>
            <person name="Rajewski A."/>
            <person name="Carter-House D."/>
            <person name="Stajich J."/>
            <person name="Litt A."/>
        </authorList>
    </citation>
    <scope>NUCLEOTIDE SEQUENCE [LARGE SCALE GENOMIC DNA]</scope>
    <source>
        <strain evidence="1">AR-01</strain>
    </source>
</reference>
<dbReference type="EMBL" id="JACEIK010000154">
    <property type="protein sequence ID" value="MCD7451186.1"/>
    <property type="molecule type" value="Genomic_DNA"/>
</dbReference>
<dbReference type="Proteomes" id="UP000823775">
    <property type="component" value="Unassembled WGS sequence"/>
</dbReference>
<evidence type="ECO:0000313" key="2">
    <source>
        <dbReference type="Proteomes" id="UP000823775"/>
    </source>
</evidence>
<evidence type="ECO:0000313" key="1">
    <source>
        <dbReference type="EMBL" id="MCD7451186.1"/>
    </source>
</evidence>
<gene>
    <name evidence="1" type="ORF">HAX54_009914</name>
</gene>
<name>A0ABS8RWF7_DATST</name>
<protein>
    <submittedName>
        <fullName evidence="1">Uncharacterized protein</fullName>
    </submittedName>
</protein>
<accession>A0ABS8RWF7</accession>
<proteinExistence type="predicted"/>
<organism evidence="1 2">
    <name type="scientific">Datura stramonium</name>
    <name type="common">Jimsonweed</name>
    <name type="synonym">Common thornapple</name>
    <dbReference type="NCBI Taxonomy" id="4076"/>
    <lineage>
        <taxon>Eukaryota</taxon>
        <taxon>Viridiplantae</taxon>
        <taxon>Streptophyta</taxon>
        <taxon>Embryophyta</taxon>
        <taxon>Tracheophyta</taxon>
        <taxon>Spermatophyta</taxon>
        <taxon>Magnoliopsida</taxon>
        <taxon>eudicotyledons</taxon>
        <taxon>Gunneridae</taxon>
        <taxon>Pentapetalae</taxon>
        <taxon>asterids</taxon>
        <taxon>lamiids</taxon>
        <taxon>Solanales</taxon>
        <taxon>Solanaceae</taxon>
        <taxon>Solanoideae</taxon>
        <taxon>Datureae</taxon>
        <taxon>Datura</taxon>
    </lineage>
</organism>
<comment type="caution">
    <text evidence="1">The sequence shown here is derived from an EMBL/GenBank/DDBJ whole genome shotgun (WGS) entry which is preliminary data.</text>
</comment>